<dbReference type="FunFam" id="2.40.10.10:FF:000068">
    <property type="entry name" value="transmembrane protease serine 2"/>
    <property type="match status" value="1"/>
</dbReference>
<dbReference type="FunFam" id="2.40.10.10:FF:000054">
    <property type="entry name" value="Complement C1r subcomponent"/>
    <property type="match status" value="1"/>
</dbReference>
<dbReference type="CDD" id="cd00190">
    <property type="entry name" value="Tryp_SPc"/>
    <property type="match status" value="1"/>
</dbReference>
<keyword evidence="2" id="KW-0964">Secreted</keyword>
<dbReference type="Proteomes" id="UP000821866">
    <property type="component" value="Unassembled WGS sequence"/>
</dbReference>
<evidence type="ECO:0000256" key="2">
    <source>
        <dbReference type="ARBA" id="ARBA00022525"/>
    </source>
</evidence>
<keyword evidence="3" id="KW-0732">Signal</keyword>
<evidence type="ECO:0000256" key="5">
    <source>
        <dbReference type="ARBA" id="ARBA00023180"/>
    </source>
</evidence>
<sequence length="334" mass="36265">MSPESGFKLLSCSVQGFFKRFAAVAVAVALLQPSPVRCDLDLAEYWPDKCQTTAQEGHTPGMCVPAAWCPSLEGAARRDDLPSSCRVRDGLPLKCCPTEDVVKPAPSNVAIYKGDQFICGGSLLDDNTVLTAAQCFYNMKDTDIGNYKVRLRISELNETASPHVANLPVLRILPHEDYRVRRFYNDIALVKTASKVGYSSHIRPVCLPQPYFELSGPVTVLGWGQSVFGGGKLSAQLQERHASVISNKECEEIFGQVASFSATATITQSIVCALNETGVDSCQGDAGGPMLARGPDFRWYVVGLVSFGIGCGGRYPGGYTRVTAFLDWIARNRH</sequence>
<keyword evidence="9" id="KW-1185">Reference proteome</keyword>
<evidence type="ECO:0000313" key="8">
    <source>
        <dbReference type="EMBL" id="KAH8024635.1"/>
    </source>
</evidence>
<evidence type="ECO:0000256" key="4">
    <source>
        <dbReference type="ARBA" id="ARBA00023157"/>
    </source>
</evidence>
<dbReference type="VEuPathDB" id="VectorBase:LOC119170136"/>
<dbReference type="PANTHER" id="PTHR24256">
    <property type="entry name" value="TRYPTASE-RELATED"/>
    <property type="match status" value="1"/>
</dbReference>
<gene>
    <name evidence="8" type="ORF">HPB51_000075</name>
</gene>
<feature type="domain" description="Peptidase S1" evidence="7">
    <location>
        <begin position="87"/>
        <end position="334"/>
    </location>
</feature>
<dbReference type="InterPro" id="IPR009003">
    <property type="entry name" value="Peptidase_S1_PA"/>
</dbReference>
<dbReference type="InterPro" id="IPR043504">
    <property type="entry name" value="Peptidase_S1_PA_chymotrypsin"/>
</dbReference>
<evidence type="ECO:0000313" key="9">
    <source>
        <dbReference type="Proteomes" id="UP000821866"/>
    </source>
</evidence>
<protein>
    <recommendedName>
        <fullName evidence="7">Peptidase S1 domain-containing protein</fullName>
    </recommendedName>
</protein>
<comment type="caution">
    <text evidence="8">The sequence shown here is derived from an EMBL/GenBank/DDBJ whole genome shotgun (WGS) entry which is preliminary data.</text>
</comment>
<keyword evidence="4" id="KW-1015">Disulfide bond</keyword>
<comment type="subcellular location">
    <subcellularLocation>
        <location evidence="1">Secreted</location>
    </subcellularLocation>
</comment>
<accession>A0A9J6DRA7</accession>
<dbReference type="GO" id="GO:0004252">
    <property type="term" value="F:serine-type endopeptidase activity"/>
    <property type="evidence" value="ECO:0007669"/>
    <property type="project" value="InterPro"/>
</dbReference>
<organism evidence="8 9">
    <name type="scientific">Rhipicephalus microplus</name>
    <name type="common">Cattle tick</name>
    <name type="synonym">Boophilus microplus</name>
    <dbReference type="NCBI Taxonomy" id="6941"/>
    <lineage>
        <taxon>Eukaryota</taxon>
        <taxon>Metazoa</taxon>
        <taxon>Ecdysozoa</taxon>
        <taxon>Arthropoda</taxon>
        <taxon>Chelicerata</taxon>
        <taxon>Arachnida</taxon>
        <taxon>Acari</taxon>
        <taxon>Parasitiformes</taxon>
        <taxon>Ixodida</taxon>
        <taxon>Ixodoidea</taxon>
        <taxon>Ixodidae</taxon>
        <taxon>Rhipicephalinae</taxon>
        <taxon>Rhipicephalus</taxon>
        <taxon>Boophilus</taxon>
    </lineage>
</organism>
<evidence type="ECO:0000256" key="6">
    <source>
        <dbReference type="ARBA" id="ARBA00024195"/>
    </source>
</evidence>
<dbReference type="PRINTS" id="PR00722">
    <property type="entry name" value="CHYMOTRYPSIN"/>
</dbReference>
<keyword evidence="5" id="KW-0325">Glycoprotein</keyword>
<dbReference type="EMBL" id="JABSTU010000007">
    <property type="protein sequence ID" value="KAH8024635.1"/>
    <property type="molecule type" value="Genomic_DNA"/>
</dbReference>
<evidence type="ECO:0000256" key="3">
    <source>
        <dbReference type="ARBA" id="ARBA00022729"/>
    </source>
</evidence>
<dbReference type="PROSITE" id="PS50240">
    <property type="entry name" value="TRYPSIN_DOM"/>
    <property type="match status" value="1"/>
</dbReference>
<dbReference type="SMART" id="SM00020">
    <property type="entry name" value="Tryp_SPc"/>
    <property type="match status" value="1"/>
</dbReference>
<reference evidence="8" key="1">
    <citation type="journal article" date="2020" name="Cell">
        <title>Large-Scale Comparative Analyses of Tick Genomes Elucidate Their Genetic Diversity and Vector Capacities.</title>
        <authorList>
            <consortium name="Tick Genome and Microbiome Consortium (TIGMIC)"/>
            <person name="Jia N."/>
            <person name="Wang J."/>
            <person name="Shi W."/>
            <person name="Du L."/>
            <person name="Sun Y."/>
            <person name="Zhan W."/>
            <person name="Jiang J.F."/>
            <person name="Wang Q."/>
            <person name="Zhang B."/>
            <person name="Ji P."/>
            <person name="Bell-Sakyi L."/>
            <person name="Cui X.M."/>
            <person name="Yuan T.T."/>
            <person name="Jiang B.G."/>
            <person name="Yang W.F."/>
            <person name="Lam T.T."/>
            <person name="Chang Q.C."/>
            <person name="Ding S.J."/>
            <person name="Wang X.J."/>
            <person name="Zhu J.G."/>
            <person name="Ruan X.D."/>
            <person name="Zhao L."/>
            <person name="Wei J.T."/>
            <person name="Ye R.Z."/>
            <person name="Que T.C."/>
            <person name="Du C.H."/>
            <person name="Zhou Y.H."/>
            <person name="Cheng J.X."/>
            <person name="Dai P.F."/>
            <person name="Guo W.B."/>
            <person name="Han X.H."/>
            <person name="Huang E.J."/>
            <person name="Li L.F."/>
            <person name="Wei W."/>
            <person name="Gao Y.C."/>
            <person name="Liu J.Z."/>
            <person name="Shao H.Z."/>
            <person name="Wang X."/>
            <person name="Wang C.C."/>
            <person name="Yang T.C."/>
            <person name="Huo Q.B."/>
            <person name="Li W."/>
            <person name="Chen H.Y."/>
            <person name="Chen S.E."/>
            <person name="Zhou L.G."/>
            <person name="Ni X.B."/>
            <person name="Tian J.H."/>
            <person name="Sheng Y."/>
            <person name="Liu T."/>
            <person name="Pan Y.S."/>
            <person name="Xia L.Y."/>
            <person name="Li J."/>
            <person name="Zhao F."/>
            <person name="Cao W.C."/>
        </authorList>
    </citation>
    <scope>NUCLEOTIDE SEQUENCE</scope>
    <source>
        <strain evidence="8">Rmic-2018</strain>
    </source>
</reference>
<evidence type="ECO:0000256" key="1">
    <source>
        <dbReference type="ARBA" id="ARBA00004613"/>
    </source>
</evidence>
<dbReference type="GO" id="GO:0006508">
    <property type="term" value="P:proteolysis"/>
    <property type="evidence" value="ECO:0007669"/>
    <property type="project" value="InterPro"/>
</dbReference>
<dbReference type="Gene3D" id="2.40.10.10">
    <property type="entry name" value="Trypsin-like serine proteases"/>
    <property type="match status" value="2"/>
</dbReference>
<dbReference type="Pfam" id="PF00089">
    <property type="entry name" value="Trypsin"/>
    <property type="match status" value="1"/>
</dbReference>
<dbReference type="AlphaFoldDB" id="A0A9J6DRA7"/>
<dbReference type="GO" id="GO:0005576">
    <property type="term" value="C:extracellular region"/>
    <property type="evidence" value="ECO:0007669"/>
    <property type="project" value="UniProtKB-SubCell"/>
</dbReference>
<reference evidence="8" key="2">
    <citation type="submission" date="2021-09" db="EMBL/GenBank/DDBJ databases">
        <authorList>
            <person name="Jia N."/>
            <person name="Wang J."/>
            <person name="Shi W."/>
            <person name="Du L."/>
            <person name="Sun Y."/>
            <person name="Zhan W."/>
            <person name="Jiang J."/>
            <person name="Wang Q."/>
            <person name="Zhang B."/>
            <person name="Ji P."/>
            <person name="Sakyi L.B."/>
            <person name="Cui X."/>
            <person name="Yuan T."/>
            <person name="Jiang B."/>
            <person name="Yang W."/>
            <person name="Lam T.T.-Y."/>
            <person name="Chang Q."/>
            <person name="Ding S."/>
            <person name="Wang X."/>
            <person name="Zhu J."/>
            <person name="Ruan X."/>
            <person name="Zhao L."/>
            <person name="Wei J."/>
            <person name="Que T."/>
            <person name="Du C."/>
            <person name="Cheng J."/>
            <person name="Dai P."/>
            <person name="Han X."/>
            <person name="Huang E."/>
            <person name="Gao Y."/>
            <person name="Liu J."/>
            <person name="Shao H."/>
            <person name="Ye R."/>
            <person name="Li L."/>
            <person name="Wei W."/>
            <person name="Wang X."/>
            <person name="Wang C."/>
            <person name="Huo Q."/>
            <person name="Li W."/>
            <person name="Guo W."/>
            <person name="Chen H."/>
            <person name="Chen S."/>
            <person name="Zhou L."/>
            <person name="Zhou L."/>
            <person name="Ni X."/>
            <person name="Tian J."/>
            <person name="Zhou Y."/>
            <person name="Sheng Y."/>
            <person name="Liu T."/>
            <person name="Pan Y."/>
            <person name="Xia L."/>
            <person name="Li J."/>
            <person name="Zhao F."/>
            <person name="Cao W."/>
        </authorList>
    </citation>
    <scope>NUCLEOTIDE SEQUENCE</scope>
    <source>
        <strain evidence="8">Rmic-2018</strain>
        <tissue evidence="8">Larvae</tissue>
    </source>
</reference>
<dbReference type="InterPro" id="IPR001254">
    <property type="entry name" value="Trypsin_dom"/>
</dbReference>
<dbReference type="SUPFAM" id="SSF50494">
    <property type="entry name" value="Trypsin-like serine proteases"/>
    <property type="match status" value="1"/>
</dbReference>
<comment type="similarity">
    <text evidence="6">Belongs to the peptidase S1 family. CLIP subfamily.</text>
</comment>
<evidence type="ECO:0000259" key="7">
    <source>
        <dbReference type="PROSITE" id="PS50240"/>
    </source>
</evidence>
<proteinExistence type="inferred from homology"/>
<dbReference type="InterPro" id="IPR051487">
    <property type="entry name" value="Ser/Thr_Proteases_Immune/Dev"/>
</dbReference>
<dbReference type="InterPro" id="IPR001314">
    <property type="entry name" value="Peptidase_S1A"/>
</dbReference>
<name>A0A9J6DRA7_RHIMP</name>